<feature type="compositionally biased region" description="Pro residues" evidence="1">
    <location>
        <begin position="146"/>
        <end position="155"/>
    </location>
</feature>
<gene>
    <name evidence="2" type="ORF">RhiirC2_744975</name>
</gene>
<organism evidence="2 3">
    <name type="scientific">Rhizophagus irregularis</name>
    <dbReference type="NCBI Taxonomy" id="588596"/>
    <lineage>
        <taxon>Eukaryota</taxon>
        <taxon>Fungi</taxon>
        <taxon>Fungi incertae sedis</taxon>
        <taxon>Mucoromycota</taxon>
        <taxon>Glomeromycotina</taxon>
        <taxon>Glomeromycetes</taxon>
        <taxon>Glomerales</taxon>
        <taxon>Glomeraceae</taxon>
        <taxon>Rhizophagus</taxon>
    </lineage>
</organism>
<evidence type="ECO:0000313" key="3">
    <source>
        <dbReference type="Proteomes" id="UP000233469"/>
    </source>
</evidence>
<accession>A0A2N1NBR8</accession>
<proteinExistence type="predicted"/>
<feature type="region of interest" description="Disordered" evidence="1">
    <location>
        <begin position="129"/>
        <end position="182"/>
    </location>
</feature>
<feature type="compositionally biased region" description="Low complexity" evidence="1">
    <location>
        <begin position="168"/>
        <end position="182"/>
    </location>
</feature>
<reference evidence="2 3" key="2">
    <citation type="submission" date="2017-10" db="EMBL/GenBank/DDBJ databases">
        <title>Extensive intraspecific genome diversity in a model arbuscular mycorrhizal fungus.</title>
        <authorList>
            <person name="Chen E.C.H."/>
            <person name="Morin E."/>
            <person name="Baudet D."/>
            <person name="Noel J."/>
            <person name="Ndikumana S."/>
            <person name="Charron P."/>
            <person name="St-Onge C."/>
            <person name="Giorgi J."/>
            <person name="Grigoriev I.V."/>
            <person name="Roux C."/>
            <person name="Martin F.M."/>
            <person name="Corradi N."/>
        </authorList>
    </citation>
    <scope>NUCLEOTIDE SEQUENCE [LARGE SCALE GENOMIC DNA]</scope>
    <source>
        <strain evidence="2 3">C2</strain>
    </source>
</reference>
<dbReference type="VEuPathDB" id="FungiDB:RhiirA1_421313"/>
<dbReference type="VEuPathDB" id="FungiDB:FUN_010311"/>
<comment type="caution">
    <text evidence="2">The sequence shown here is derived from an EMBL/GenBank/DDBJ whole genome shotgun (WGS) entry which is preliminary data.</text>
</comment>
<dbReference type="VEuPathDB" id="FungiDB:RhiirFUN_015655"/>
<dbReference type="EMBL" id="LLXL01000535">
    <property type="protein sequence ID" value="PKK71260.1"/>
    <property type="molecule type" value="Genomic_DNA"/>
</dbReference>
<name>A0A2N1NBR8_9GLOM</name>
<protein>
    <submittedName>
        <fullName evidence="2">Uncharacterized protein</fullName>
    </submittedName>
</protein>
<evidence type="ECO:0000256" key="1">
    <source>
        <dbReference type="SAM" id="MobiDB-lite"/>
    </source>
</evidence>
<sequence>MVRLVTLTLLLALITLVSSLNIILLKNSIFFFLKKNSESVSVLNTPSGPITQGAKVLVTWETIAPATQPGVLSAIAKSTQNTTVLSDNIDINAKSFDWVVNVIPDTYSLALNDGSGNKFSGPVEVIAAKNPQSPKTPAKAPAGGASPPPPPPPPAAKGKLVRRAPQNSAPTQSPAAKSSSTSTKSAFDLLLSLMTVAIIMVHSA</sequence>
<reference evidence="2 3" key="1">
    <citation type="submission" date="2016-04" db="EMBL/GenBank/DDBJ databases">
        <title>Genome analyses suggest a sexual origin of heterokaryosis in a supposedly ancient asexual fungus.</title>
        <authorList>
            <person name="Ropars J."/>
            <person name="Sedzielewska K."/>
            <person name="Noel J."/>
            <person name="Charron P."/>
            <person name="Farinelli L."/>
            <person name="Marton T."/>
            <person name="Kruger M."/>
            <person name="Pelin A."/>
            <person name="Brachmann A."/>
            <person name="Corradi N."/>
        </authorList>
    </citation>
    <scope>NUCLEOTIDE SEQUENCE [LARGE SCALE GENOMIC DNA]</scope>
    <source>
        <strain evidence="2 3">C2</strain>
    </source>
</reference>
<dbReference type="Proteomes" id="UP000233469">
    <property type="component" value="Unassembled WGS sequence"/>
</dbReference>
<dbReference type="AlphaFoldDB" id="A0A2N1NBR8"/>
<evidence type="ECO:0000313" key="2">
    <source>
        <dbReference type="EMBL" id="PKK71260.1"/>
    </source>
</evidence>
<feature type="compositionally biased region" description="Low complexity" evidence="1">
    <location>
        <begin position="135"/>
        <end position="145"/>
    </location>
</feature>